<evidence type="ECO:0000313" key="5">
    <source>
        <dbReference type="EMBL" id="NYH78901.1"/>
    </source>
</evidence>
<comment type="similarity">
    <text evidence="2">Belongs to the IucA/IucC family.</text>
</comment>
<feature type="domain" description="Aerobactin siderophore biosynthesis IucA/IucC N-terminal" evidence="3">
    <location>
        <begin position="146"/>
        <end position="395"/>
    </location>
</feature>
<dbReference type="Proteomes" id="UP000548304">
    <property type="component" value="Unassembled WGS sequence"/>
</dbReference>
<feature type="domain" description="Aerobactin siderophore biosynthesis IucA/IucC-like C-terminal" evidence="4">
    <location>
        <begin position="418"/>
        <end position="574"/>
    </location>
</feature>
<dbReference type="EMBL" id="JACBYW010000003">
    <property type="protein sequence ID" value="NYH78901.1"/>
    <property type="molecule type" value="Genomic_DNA"/>
</dbReference>
<dbReference type="Gene3D" id="1.10.510.40">
    <property type="match status" value="1"/>
</dbReference>
<evidence type="ECO:0000256" key="1">
    <source>
        <dbReference type="ARBA" id="ARBA00004924"/>
    </source>
</evidence>
<dbReference type="Pfam" id="PF06276">
    <property type="entry name" value="FhuF"/>
    <property type="match status" value="1"/>
</dbReference>
<gene>
    <name evidence="5" type="ORF">FHR84_002226</name>
</gene>
<comment type="caution">
    <text evidence="5">The sequence shown here is derived from an EMBL/GenBank/DDBJ whole genome shotgun (WGS) entry which is preliminary data.</text>
</comment>
<organism evidence="5 6">
    <name type="scientific">Actinopolyspora biskrensis</name>
    <dbReference type="NCBI Taxonomy" id="1470178"/>
    <lineage>
        <taxon>Bacteria</taxon>
        <taxon>Bacillati</taxon>
        <taxon>Actinomycetota</taxon>
        <taxon>Actinomycetes</taxon>
        <taxon>Actinopolysporales</taxon>
        <taxon>Actinopolysporaceae</taxon>
        <taxon>Actinopolyspora</taxon>
    </lineage>
</organism>
<dbReference type="AlphaFoldDB" id="A0A852YW84"/>
<dbReference type="InterPro" id="IPR007310">
    <property type="entry name" value="Aerobactin_biosyn_IucA/IucC_N"/>
</dbReference>
<dbReference type="GO" id="GO:0016881">
    <property type="term" value="F:acid-amino acid ligase activity"/>
    <property type="evidence" value="ECO:0007669"/>
    <property type="project" value="UniProtKB-ARBA"/>
</dbReference>
<dbReference type="PANTHER" id="PTHR34384:SF6">
    <property type="entry name" value="STAPHYLOFERRIN B SYNTHASE"/>
    <property type="match status" value="1"/>
</dbReference>
<reference evidence="5 6" key="1">
    <citation type="submission" date="2020-07" db="EMBL/GenBank/DDBJ databases">
        <title>Genomic Encyclopedia of Type Strains, Phase III (KMG-III): the genomes of soil and plant-associated and newly described type strains.</title>
        <authorList>
            <person name="Whitman W."/>
        </authorList>
    </citation>
    <scope>NUCLEOTIDE SEQUENCE [LARGE SCALE GENOMIC DNA]</scope>
    <source>
        <strain evidence="5 6">CECT 8576</strain>
    </source>
</reference>
<evidence type="ECO:0000313" key="6">
    <source>
        <dbReference type="Proteomes" id="UP000548304"/>
    </source>
</evidence>
<dbReference type="Gene3D" id="3.30.310.280">
    <property type="match status" value="1"/>
</dbReference>
<dbReference type="Pfam" id="PF04183">
    <property type="entry name" value="IucA_IucC"/>
    <property type="match status" value="1"/>
</dbReference>
<accession>A0A852YW84</accession>
<proteinExistence type="inferred from homology"/>
<dbReference type="PANTHER" id="PTHR34384">
    <property type="entry name" value="L-2,3-DIAMINOPROPANOATE--CITRATE LIGASE"/>
    <property type="match status" value="1"/>
</dbReference>
<keyword evidence="6" id="KW-1185">Reference proteome</keyword>
<dbReference type="Gene3D" id="6.10.250.3370">
    <property type="match status" value="1"/>
</dbReference>
<name>A0A852YW84_9ACTN</name>
<dbReference type="InterPro" id="IPR037455">
    <property type="entry name" value="LucA/IucC-like"/>
</dbReference>
<sequence length="603" mass="67661">MSSSSAAAPREAAAHLTPHHWETANRLLVRKALAEFSHERLLEPAETTPGHYRVSSDDGLVEYHFAAEVGSLRHWRVDADSITRYSEGDEQPLDALALFLEFRKTLGLSESTLPVYLEEISSTLSSSAFKLAAPAARSAELLDAGFQEVESGLTEGHPCFVANSGRIGFDSTEFTEYTPEAGQPVSLVWMAAHRDRSTFTVSSETSYAELISSELDEAERAGFTAGLRERGLDPEEYHLFPVHPWQWENKLSVTFAAEVARNNLVYLGRGSDAYRPQQSVRTMFNESSPSKHYVKTALSVLNMGFLRGLSAEYMKATPAINDWLARVISRDRQLADSGFDILRERAAIGYHNEYYESACAKSSPYRKMLAALWRESPVPKLRSGQRPVSMAALLHVDRFGDSVVGELVSRSGLEPEVWLRRYLDVYLRPLLHLFYAYDLVAMPHGENIILVLEDGVPRGALLKDIAEEIAVLDADAELPPEVERIRSVVPEHLRELSLLTDVFDCFFRFLCSITSAEGVLSEEVFWRTVAECVTDYQRDNPELRDEFRRHDLFTEWFSLSCLNRLQLGDNEQMVDLQDPSSALAFAGTLSNPIAPYAPDPVER</sequence>
<dbReference type="InterPro" id="IPR022770">
    <property type="entry name" value="IucA/IucC-like_C"/>
</dbReference>
<evidence type="ECO:0000256" key="2">
    <source>
        <dbReference type="ARBA" id="ARBA00007832"/>
    </source>
</evidence>
<evidence type="ECO:0000259" key="4">
    <source>
        <dbReference type="Pfam" id="PF06276"/>
    </source>
</evidence>
<evidence type="ECO:0000259" key="3">
    <source>
        <dbReference type="Pfam" id="PF04183"/>
    </source>
</evidence>
<comment type="pathway">
    <text evidence="1">Siderophore biosynthesis.</text>
</comment>
<dbReference type="RefSeq" id="WP_179535324.1">
    <property type="nucleotide sequence ID" value="NZ_JACBYW010000003.1"/>
</dbReference>
<protein>
    <submittedName>
        <fullName evidence="5">Siderophore synthetase component</fullName>
    </submittedName>
</protein>
<dbReference type="GO" id="GO:0019290">
    <property type="term" value="P:siderophore biosynthetic process"/>
    <property type="evidence" value="ECO:0007669"/>
    <property type="project" value="InterPro"/>
</dbReference>